<accession>X1LKL0</accession>
<dbReference type="AlphaFoldDB" id="X1LKL0"/>
<dbReference type="InterPro" id="IPR012337">
    <property type="entry name" value="RNaseH-like_sf"/>
</dbReference>
<dbReference type="Gene3D" id="3.30.420.10">
    <property type="entry name" value="Ribonuclease H-like superfamily/Ribonuclease H"/>
    <property type="match status" value="1"/>
</dbReference>
<dbReference type="InterPro" id="IPR036397">
    <property type="entry name" value="RNaseH_sf"/>
</dbReference>
<comment type="caution">
    <text evidence="1">The sequence shown here is derived from an EMBL/GenBank/DDBJ whole genome shotgun (WGS) entry which is preliminary data.</text>
</comment>
<reference evidence="1" key="1">
    <citation type="journal article" date="2014" name="Front. Microbiol.">
        <title>High frequency of phylogenetically diverse reductive dehalogenase-homologous genes in deep subseafloor sedimentary metagenomes.</title>
        <authorList>
            <person name="Kawai M."/>
            <person name="Futagami T."/>
            <person name="Toyoda A."/>
            <person name="Takaki Y."/>
            <person name="Nishi S."/>
            <person name="Hori S."/>
            <person name="Arai W."/>
            <person name="Tsubouchi T."/>
            <person name="Morono Y."/>
            <person name="Uchiyama I."/>
            <person name="Ito T."/>
            <person name="Fujiyama A."/>
            <person name="Inagaki F."/>
            <person name="Takami H."/>
        </authorList>
    </citation>
    <scope>NUCLEOTIDE SEQUENCE</scope>
    <source>
        <strain evidence="1">Expedition CK06-06</strain>
    </source>
</reference>
<evidence type="ECO:0000313" key="1">
    <source>
        <dbReference type="EMBL" id="GAI02920.1"/>
    </source>
</evidence>
<gene>
    <name evidence="1" type="ORF">S06H3_18932</name>
</gene>
<dbReference type="SUPFAM" id="SSF53098">
    <property type="entry name" value="Ribonuclease H-like"/>
    <property type="match status" value="1"/>
</dbReference>
<sequence>METFPSEIAEGERLDRSALERILSMILSGGTPQSFVLLRDGDVNPTELETFRQAIKRTEIRDSAVVWIKKNIPHRLFRQLDEEISKPLSGDHLRIDKESILLCSAGAEEYEHGTPQPRLLRITPIRGDINFVKVAQDIFYLSYLNWGSPRHSYADPAPLRLAHKQASLLAEGIGGVGPPF</sequence>
<protein>
    <submittedName>
        <fullName evidence="1">Uncharacterized protein</fullName>
    </submittedName>
</protein>
<dbReference type="GO" id="GO:0003676">
    <property type="term" value="F:nucleic acid binding"/>
    <property type="evidence" value="ECO:0007669"/>
    <property type="project" value="InterPro"/>
</dbReference>
<organism evidence="1">
    <name type="scientific">marine sediment metagenome</name>
    <dbReference type="NCBI Taxonomy" id="412755"/>
    <lineage>
        <taxon>unclassified sequences</taxon>
        <taxon>metagenomes</taxon>
        <taxon>ecological metagenomes</taxon>
    </lineage>
</organism>
<proteinExistence type="predicted"/>
<dbReference type="EMBL" id="BARV01009636">
    <property type="protein sequence ID" value="GAI02920.1"/>
    <property type="molecule type" value="Genomic_DNA"/>
</dbReference>
<name>X1LKL0_9ZZZZ</name>